<feature type="compositionally biased region" description="Polar residues" evidence="1">
    <location>
        <begin position="25"/>
        <end position="61"/>
    </location>
</feature>
<reference evidence="3 4" key="1">
    <citation type="submission" date="2018-04" db="EMBL/GenBank/DDBJ databases">
        <title>Pedobacter chongqingensis sp. nov., isolated from a rottenly hemp rope.</title>
        <authorList>
            <person name="Cai Y."/>
        </authorList>
    </citation>
    <scope>NUCLEOTIDE SEQUENCE [LARGE SCALE GENOMIC DNA]</scope>
    <source>
        <strain evidence="3 4">FJ4-8</strain>
    </source>
</reference>
<gene>
    <name evidence="3" type="ORF">DDR33_03550</name>
</gene>
<dbReference type="Proteomes" id="UP000245647">
    <property type="component" value="Unassembled WGS sequence"/>
</dbReference>
<evidence type="ECO:0000256" key="2">
    <source>
        <dbReference type="SAM" id="SignalP"/>
    </source>
</evidence>
<feature type="region of interest" description="Disordered" evidence="1">
    <location>
        <begin position="22"/>
        <end position="88"/>
    </location>
</feature>
<keyword evidence="2" id="KW-0732">Signal</keyword>
<protein>
    <recommendedName>
        <fullName evidence="5">Entericidin</fullName>
    </recommendedName>
</protein>
<evidence type="ECO:0000256" key="1">
    <source>
        <dbReference type="SAM" id="MobiDB-lite"/>
    </source>
</evidence>
<sequence length="88" mass="8632">MKTNALKIAIAAACFAFSVSACSSNSGRNADQEGDTTMTDTANNTQIEGTDTGTVDTSVSGSIPGGAVGPEGQGTSTDTSSKSNTPAP</sequence>
<feature type="signal peptide" evidence="2">
    <location>
        <begin position="1"/>
        <end position="21"/>
    </location>
</feature>
<feature type="compositionally biased region" description="Polar residues" evidence="1">
    <location>
        <begin position="73"/>
        <end position="88"/>
    </location>
</feature>
<evidence type="ECO:0008006" key="5">
    <source>
        <dbReference type="Google" id="ProtNLM"/>
    </source>
</evidence>
<organism evidence="3 4">
    <name type="scientific">Pararcticibacter amylolyticus</name>
    <dbReference type="NCBI Taxonomy" id="2173175"/>
    <lineage>
        <taxon>Bacteria</taxon>
        <taxon>Pseudomonadati</taxon>
        <taxon>Bacteroidota</taxon>
        <taxon>Sphingobacteriia</taxon>
        <taxon>Sphingobacteriales</taxon>
        <taxon>Sphingobacteriaceae</taxon>
        <taxon>Pararcticibacter</taxon>
    </lineage>
</organism>
<keyword evidence="4" id="KW-1185">Reference proteome</keyword>
<dbReference type="PROSITE" id="PS51257">
    <property type="entry name" value="PROKAR_LIPOPROTEIN"/>
    <property type="match status" value="1"/>
</dbReference>
<proteinExistence type="predicted"/>
<dbReference type="RefSeq" id="WP_109414380.1">
    <property type="nucleotide sequence ID" value="NZ_QEAS01000002.1"/>
</dbReference>
<name>A0A2U2PL16_9SPHI</name>
<feature type="chain" id="PRO_5015644870" description="Entericidin" evidence="2">
    <location>
        <begin position="22"/>
        <end position="88"/>
    </location>
</feature>
<feature type="compositionally biased region" description="Gly residues" evidence="1">
    <location>
        <begin position="63"/>
        <end position="72"/>
    </location>
</feature>
<evidence type="ECO:0000313" key="3">
    <source>
        <dbReference type="EMBL" id="PWG82103.1"/>
    </source>
</evidence>
<dbReference type="EMBL" id="QEAS01000002">
    <property type="protein sequence ID" value="PWG82103.1"/>
    <property type="molecule type" value="Genomic_DNA"/>
</dbReference>
<dbReference type="AlphaFoldDB" id="A0A2U2PL16"/>
<accession>A0A2U2PL16</accession>
<evidence type="ECO:0000313" key="4">
    <source>
        <dbReference type="Proteomes" id="UP000245647"/>
    </source>
</evidence>
<comment type="caution">
    <text evidence="3">The sequence shown here is derived from an EMBL/GenBank/DDBJ whole genome shotgun (WGS) entry which is preliminary data.</text>
</comment>